<dbReference type="Pfam" id="PF08241">
    <property type="entry name" value="Methyltransf_11"/>
    <property type="match status" value="1"/>
</dbReference>
<dbReference type="InterPro" id="IPR029063">
    <property type="entry name" value="SAM-dependent_MTases_sf"/>
</dbReference>
<dbReference type="Proteomes" id="UP000319257">
    <property type="component" value="Unassembled WGS sequence"/>
</dbReference>
<dbReference type="AlphaFoldDB" id="A0A507AUD6"/>
<name>A0A507AUD6_9PEZI</name>
<dbReference type="InParanoid" id="A0A507AUD6"/>
<feature type="domain" description="Methyltransferase type 11" evidence="1">
    <location>
        <begin position="58"/>
        <end position="168"/>
    </location>
</feature>
<dbReference type="CDD" id="cd02440">
    <property type="entry name" value="AdoMet_MTases"/>
    <property type="match status" value="1"/>
</dbReference>
<dbReference type="Gene3D" id="3.40.50.150">
    <property type="entry name" value="Vaccinia Virus protein VP39"/>
    <property type="match status" value="1"/>
</dbReference>
<dbReference type="PANTHER" id="PTHR43464:SF89">
    <property type="entry name" value="METHYLTRANSFERASE"/>
    <property type="match status" value="1"/>
</dbReference>
<keyword evidence="3" id="KW-1185">Reference proteome</keyword>
<gene>
    <name evidence="2" type="ORF">E0L32_007968</name>
</gene>
<evidence type="ECO:0000259" key="1">
    <source>
        <dbReference type="Pfam" id="PF08241"/>
    </source>
</evidence>
<dbReference type="OrthoDB" id="6329284at2759"/>
<protein>
    <recommendedName>
        <fullName evidence="1">Methyltransferase type 11 domain-containing protein</fullName>
    </recommendedName>
</protein>
<dbReference type="GO" id="GO:0010420">
    <property type="term" value="F:polyprenyldihydroxybenzoate methyltransferase activity"/>
    <property type="evidence" value="ECO:0007669"/>
    <property type="project" value="TreeGrafter"/>
</dbReference>
<dbReference type="SUPFAM" id="SSF53335">
    <property type="entry name" value="S-adenosyl-L-methionine-dependent methyltransferases"/>
    <property type="match status" value="1"/>
</dbReference>
<sequence>MSAIADLHTEALASWNDNADYWDDGIGHEGNKYWKRLQEPCLSRFLSKHLAKHDCRALDLATGNGLCARWLADRGAFVTAADGSDRMLEKARERCSNNPGITFRTIDVTKAEHFEALVADIGGELTSLPFEIEGFDVVLINMALMDIATLEPLAAALPRLLKSDGVFVATLLHPVFFTSDHSRLIDVRTDPETGEREVIRSKAIRKYMEVPPTRGIALPGQPVKQVYFHRPIHELLGVFLKKGMVLDGLEEPTFTSEEEENDRLEATANFAQLPALMAFRMRRGF</sequence>
<organism evidence="2 3">
    <name type="scientific">Thyridium curvatum</name>
    <dbReference type="NCBI Taxonomy" id="1093900"/>
    <lineage>
        <taxon>Eukaryota</taxon>
        <taxon>Fungi</taxon>
        <taxon>Dikarya</taxon>
        <taxon>Ascomycota</taxon>
        <taxon>Pezizomycotina</taxon>
        <taxon>Sordariomycetes</taxon>
        <taxon>Sordariomycetidae</taxon>
        <taxon>Thyridiales</taxon>
        <taxon>Thyridiaceae</taxon>
        <taxon>Thyridium</taxon>
    </lineage>
</organism>
<proteinExistence type="predicted"/>
<dbReference type="RefSeq" id="XP_030992818.1">
    <property type="nucleotide sequence ID" value="XM_031142769.1"/>
</dbReference>
<accession>A0A507AUD6</accession>
<dbReference type="GeneID" id="41975415"/>
<dbReference type="InterPro" id="IPR013216">
    <property type="entry name" value="Methyltransf_11"/>
</dbReference>
<evidence type="ECO:0000313" key="2">
    <source>
        <dbReference type="EMBL" id="TPX11107.1"/>
    </source>
</evidence>
<reference evidence="2 3" key="1">
    <citation type="submission" date="2019-06" db="EMBL/GenBank/DDBJ databases">
        <title>Draft genome sequence of the filamentous fungus Phialemoniopsis curvata isolated from diesel fuel.</title>
        <authorList>
            <person name="Varaljay V.A."/>
            <person name="Lyon W.J."/>
            <person name="Crouch A.L."/>
            <person name="Drake C.E."/>
            <person name="Hollomon J.M."/>
            <person name="Nadeau L.J."/>
            <person name="Nunn H.S."/>
            <person name="Stevenson B.S."/>
            <person name="Bojanowski C.L."/>
            <person name="Crookes-Goodson W.J."/>
        </authorList>
    </citation>
    <scope>NUCLEOTIDE SEQUENCE [LARGE SCALE GENOMIC DNA]</scope>
    <source>
        <strain evidence="2 3">D216</strain>
    </source>
</reference>
<evidence type="ECO:0000313" key="3">
    <source>
        <dbReference type="Proteomes" id="UP000319257"/>
    </source>
</evidence>
<comment type="caution">
    <text evidence="2">The sequence shown here is derived from an EMBL/GenBank/DDBJ whole genome shotgun (WGS) entry which is preliminary data.</text>
</comment>
<dbReference type="EMBL" id="SKBQ01000050">
    <property type="protein sequence ID" value="TPX11107.1"/>
    <property type="molecule type" value="Genomic_DNA"/>
</dbReference>
<dbReference type="PANTHER" id="PTHR43464">
    <property type="entry name" value="METHYLTRANSFERASE"/>
    <property type="match status" value="1"/>
</dbReference>